<proteinExistence type="predicted"/>
<dbReference type="Proteomes" id="UP001589858">
    <property type="component" value="Unassembled WGS sequence"/>
</dbReference>
<keyword evidence="2" id="KW-1185">Reference proteome</keyword>
<reference evidence="1 2" key="1">
    <citation type="submission" date="2024-09" db="EMBL/GenBank/DDBJ databases">
        <authorList>
            <person name="Sun Q."/>
            <person name="Mori K."/>
        </authorList>
    </citation>
    <scope>NUCLEOTIDE SEQUENCE [LARGE SCALE GENOMIC DNA]</scope>
    <source>
        <strain evidence="1 2">CICC 11035S</strain>
    </source>
</reference>
<accession>A0ABV6S690</accession>
<gene>
    <name evidence="1" type="ORF">ACFFF8_09125</name>
</gene>
<dbReference type="EMBL" id="JBHLTM010000028">
    <property type="protein sequence ID" value="MFC0684754.1"/>
    <property type="molecule type" value="Genomic_DNA"/>
</dbReference>
<organism evidence="1 2">
    <name type="scientific">Novosphingobium clariflavum</name>
    <dbReference type="NCBI Taxonomy" id="2029884"/>
    <lineage>
        <taxon>Bacteria</taxon>
        <taxon>Pseudomonadati</taxon>
        <taxon>Pseudomonadota</taxon>
        <taxon>Alphaproteobacteria</taxon>
        <taxon>Sphingomonadales</taxon>
        <taxon>Sphingomonadaceae</taxon>
        <taxon>Novosphingobium</taxon>
    </lineage>
</organism>
<dbReference type="RefSeq" id="WP_267222049.1">
    <property type="nucleotide sequence ID" value="NZ_JAPCWC010000013.1"/>
</dbReference>
<evidence type="ECO:0000313" key="2">
    <source>
        <dbReference type="Proteomes" id="UP001589858"/>
    </source>
</evidence>
<dbReference type="Pfam" id="PF13211">
    <property type="entry name" value="DUF4019"/>
    <property type="match status" value="1"/>
</dbReference>
<evidence type="ECO:0000313" key="1">
    <source>
        <dbReference type="EMBL" id="MFC0684754.1"/>
    </source>
</evidence>
<name>A0ABV6S690_9SPHN</name>
<sequence length="119" mass="13272">MKESFADAQMEVARFHRALDAGRSQDIWKAADPDFRKATQPAQFGMLIDAVHRKLGKVRQSKQVGWNTNATTGGTFVSLTMQTTFEHGSGVEQFVYRKGDGGHMALVGYNIQSQDMMMN</sequence>
<dbReference type="InterPro" id="IPR025091">
    <property type="entry name" value="DUF4019"/>
</dbReference>
<protein>
    <submittedName>
        <fullName evidence="1">DUF4019 domain-containing protein</fullName>
    </submittedName>
</protein>
<comment type="caution">
    <text evidence="1">The sequence shown here is derived from an EMBL/GenBank/DDBJ whole genome shotgun (WGS) entry which is preliminary data.</text>
</comment>